<keyword evidence="3" id="KW-1185">Reference proteome</keyword>
<dbReference type="InterPro" id="IPR036188">
    <property type="entry name" value="FAD/NAD-bd_sf"/>
</dbReference>
<gene>
    <name evidence="2" type="ORF">CANTADRAFT_43504</name>
</gene>
<organism evidence="2 3">
    <name type="scientific">Suhomyces tanzawaensis NRRL Y-17324</name>
    <dbReference type="NCBI Taxonomy" id="984487"/>
    <lineage>
        <taxon>Eukaryota</taxon>
        <taxon>Fungi</taxon>
        <taxon>Dikarya</taxon>
        <taxon>Ascomycota</taxon>
        <taxon>Saccharomycotina</taxon>
        <taxon>Pichiomycetes</taxon>
        <taxon>Debaryomycetaceae</taxon>
        <taxon>Suhomyces</taxon>
    </lineage>
</organism>
<dbReference type="Pfam" id="PF01593">
    <property type="entry name" value="Amino_oxidase"/>
    <property type="match status" value="1"/>
</dbReference>
<sequence length="470" mass="52481">MTHSPVIIIGAGISGIKAAIDLQKAGIDCVILEARDRLGGRLLSIDTANPDIKYDMGALWFHDSLNNPLYDKAIAKGNIKYYYDDGSQILYGKGNPHIDTSRLEPVVAEIMTYTQLVYSRDPSRPDVSLKELCHEYIAQHASQLDEVQLQYATGVVRMWAELWHGESWDRLSGRYAFHGSDHLGRNVFVLNGYVSVFNNELNELSPSFRENNIKLNTQIKAIDYSNPKNITVTDTNGKKHSCQYLISTIPQSLLTITDPSDSGRIEWTPKLPAHITSVLPSVYFGSLGKVFFEFDEAFWPKDVDRFYAISESDITSTETIKPWDYSAIFVNLQAAANFPALATIIQDPVSRYIENLDPKDKDAKIWALYKPLLQQVSQLKDIPQPKKIIHTPWSNDKFARGSYATVPVGCINPEEIIEAFGKGVDGRIRFAGAETVGDSANGCAHGGWFSGQREAAFIIDKLKSNLKSKL</sequence>
<name>A0A1E4SQI4_9ASCO</name>
<protein>
    <submittedName>
        <fullName evidence="2">Acetylspermidine oxidase</fullName>
    </submittedName>
</protein>
<dbReference type="Gene3D" id="3.90.660.10">
    <property type="match status" value="1"/>
</dbReference>
<dbReference type="RefSeq" id="XP_020066819.1">
    <property type="nucleotide sequence ID" value="XM_020208970.1"/>
</dbReference>
<dbReference type="PANTHER" id="PTHR10742">
    <property type="entry name" value="FLAVIN MONOAMINE OXIDASE"/>
    <property type="match status" value="1"/>
</dbReference>
<dbReference type="SUPFAM" id="SSF51905">
    <property type="entry name" value="FAD/NAD(P)-binding domain"/>
    <property type="match status" value="1"/>
</dbReference>
<dbReference type="InterPro" id="IPR002937">
    <property type="entry name" value="Amino_oxidase"/>
</dbReference>
<dbReference type="STRING" id="984487.A0A1E4SQI4"/>
<evidence type="ECO:0000313" key="2">
    <source>
        <dbReference type="EMBL" id="ODV81697.1"/>
    </source>
</evidence>
<dbReference type="EMBL" id="KV453909">
    <property type="protein sequence ID" value="ODV81697.1"/>
    <property type="molecule type" value="Genomic_DNA"/>
</dbReference>
<dbReference type="GO" id="GO:0016491">
    <property type="term" value="F:oxidoreductase activity"/>
    <property type="evidence" value="ECO:0007669"/>
    <property type="project" value="InterPro"/>
</dbReference>
<proteinExistence type="predicted"/>
<evidence type="ECO:0000259" key="1">
    <source>
        <dbReference type="Pfam" id="PF01593"/>
    </source>
</evidence>
<dbReference type="SUPFAM" id="SSF54373">
    <property type="entry name" value="FAD-linked reductases, C-terminal domain"/>
    <property type="match status" value="1"/>
</dbReference>
<reference evidence="3" key="1">
    <citation type="submission" date="2016-05" db="EMBL/GenBank/DDBJ databases">
        <title>Comparative genomics of biotechnologically important yeasts.</title>
        <authorList>
            <consortium name="DOE Joint Genome Institute"/>
            <person name="Riley R."/>
            <person name="Haridas S."/>
            <person name="Wolfe K.H."/>
            <person name="Lopes M.R."/>
            <person name="Hittinger C.T."/>
            <person name="Goker M."/>
            <person name="Salamov A."/>
            <person name="Wisecaver J."/>
            <person name="Long T.M."/>
            <person name="Aerts A.L."/>
            <person name="Barry K."/>
            <person name="Choi C."/>
            <person name="Clum A."/>
            <person name="Coughlan A.Y."/>
            <person name="Deshpande S."/>
            <person name="Douglass A.P."/>
            <person name="Hanson S.J."/>
            <person name="Klenk H.-P."/>
            <person name="Labutti K."/>
            <person name="Lapidus A."/>
            <person name="Lindquist E."/>
            <person name="Lipzen A."/>
            <person name="Meier-Kolthoff J.P."/>
            <person name="Ohm R.A."/>
            <person name="Otillar R.P."/>
            <person name="Pangilinan J."/>
            <person name="Peng Y."/>
            <person name="Rokas A."/>
            <person name="Rosa C.A."/>
            <person name="Scheuner C."/>
            <person name="Sibirny A.A."/>
            <person name="Slot J.C."/>
            <person name="Stielow J.B."/>
            <person name="Sun H."/>
            <person name="Kurtzman C.P."/>
            <person name="Blackwell M."/>
            <person name="Grigoriev I.V."/>
            <person name="Jeffries T.W."/>
        </authorList>
    </citation>
    <scope>NUCLEOTIDE SEQUENCE [LARGE SCALE GENOMIC DNA]</scope>
    <source>
        <strain evidence="3">NRRL Y-17324</strain>
    </source>
</reference>
<dbReference type="Gene3D" id="3.50.50.60">
    <property type="entry name" value="FAD/NAD(P)-binding domain"/>
    <property type="match status" value="1"/>
</dbReference>
<dbReference type="AlphaFoldDB" id="A0A1E4SQI4"/>
<dbReference type="OrthoDB" id="5046242at2759"/>
<accession>A0A1E4SQI4</accession>
<dbReference type="GeneID" id="30983106"/>
<dbReference type="PANTHER" id="PTHR10742:SF410">
    <property type="entry name" value="LYSINE-SPECIFIC HISTONE DEMETHYLASE 2"/>
    <property type="match status" value="1"/>
</dbReference>
<dbReference type="InterPro" id="IPR050281">
    <property type="entry name" value="Flavin_monoamine_oxidase"/>
</dbReference>
<evidence type="ECO:0000313" key="3">
    <source>
        <dbReference type="Proteomes" id="UP000094285"/>
    </source>
</evidence>
<dbReference type="Proteomes" id="UP000094285">
    <property type="component" value="Unassembled WGS sequence"/>
</dbReference>
<feature type="domain" description="Amine oxidase" evidence="1">
    <location>
        <begin position="13"/>
        <end position="458"/>
    </location>
</feature>